<dbReference type="InterPro" id="IPR029069">
    <property type="entry name" value="HotDog_dom_sf"/>
</dbReference>
<dbReference type="KEGG" id="plig:NAG76_18035"/>
<proteinExistence type="predicted"/>
<reference evidence="2" key="1">
    <citation type="submission" date="2022-05" db="EMBL/GenBank/DDBJ databases">
        <title>Novel bacterial taxa in a minimal lignocellulolytic consortium and its capacity to transform plastics disclosed by genome-resolved metagenomics.</title>
        <authorList>
            <person name="Rodriguez C.A.D."/>
            <person name="Diaz-Garcia L."/>
            <person name="Herrera K."/>
            <person name="Tarazona N.A."/>
            <person name="Sproer C."/>
            <person name="Overmann J."/>
            <person name="Jimenez D.J."/>
        </authorList>
    </citation>
    <scope>NUCLEOTIDE SEQUENCE</scope>
    <source>
        <strain evidence="2">MAG5</strain>
    </source>
</reference>
<evidence type="ECO:0000313" key="3">
    <source>
        <dbReference type="Proteomes" id="UP001056756"/>
    </source>
</evidence>
<dbReference type="InterPro" id="IPR039569">
    <property type="entry name" value="FAS1-like_DH_region"/>
</dbReference>
<name>A0A9J6ZC75_9BACL</name>
<dbReference type="Pfam" id="PF13452">
    <property type="entry name" value="FAS1_DH_region"/>
    <property type="match status" value="1"/>
</dbReference>
<dbReference type="Gene3D" id="3.10.129.10">
    <property type="entry name" value="Hotdog Thioesterase"/>
    <property type="match status" value="1"/>
</dbReference>
<feature type="domain" description="FAS1-like dehydratase" evidence="1">
    <location>
        <begin position="6"/>
        <end position="116"/>
    </location>
</feature>
<dbReference type="AlphaFoldDB" id="A0A9J6ZC75"/>
<dbReference type="EMBL" id="CP097899">
    <property type="protein sequence ID" value="URN93709.1"/>
    <property type="molecule type" value="Genomic_DNA"/>
</dbReference>
<evidence type="ECO:0000313" key="2">
    <source>
        <dbReference type="EMBL" id="URN93709.1"/>
    </source>
</evidence>
<protein>
    <submittedName>
        <fullName evidence="2">MaoC family dehydratase N-terminal domain-containing protein</fullName>
    </submittedName>
</protein>
<sequence>MNSIQHRLHVTEEWISRYAQSIDAPLQTINDKLIAPATMPIIFWQEFNIPWQEMNNSVPLIHGAQHFSYEAPIIAGMLLDCELQLTNIEKKTSKTGLLTLYYYKLTCRCDGKLIVTTETVLIRVGDQD</sequence>
<accession>A0A9J6ZC75</accession>
<dbReference type="SUPFAM" id="SSF54637">
    <property type="entry name" value="Thioesterase/thiol ester dehydrase-isomerase"/>
    <property type="match status" value="1"/>
</dbReference>
<organism evidence="2 3">
    <name type="scientific">Candidatus Pristimantibacillus lignocellulolyticus</name>
    <dbReference type="NCBI Taxonomy" id="2994561"/>
    <lineage>
        <taxon>Bacteria</taxon>
        <taxon>Bacillati</taxon>
        <taxon>Bacillota</taxon>
        <taxon>Bacilli</taxon>
        <taxon>Bacillales</taxon>
        <taxon>Paenibacillaceae</taxon>
        <taxon>Candidatus Pristimantibacillus</taxon>
    </lineage>
</organism>
<evidence type="ECO:0000259" key="1">
    <source>
        <dbReference type="Pfam" id="PF13452"/>
    </source>
</evidence>
<gene>
    <name evidence="2" type="ORF">NAG76_18035</name>
</gene>
<dbReference type="Proteomes" id="UP001056756">
    <property type="component" value="Chromosome"/>
</dbReference>